<gene>
    <name evidence="5" type="ORF">LAZ67_6000266</name>
</gene>
<organism evidence="5 6">
    <name type="scientific">Cordylochernes scorpioides</name>
    <dbReference type="NCBI Taxonomy" id="51811"/>
    <lineage>
        <taxon>Eukaryota</taxon>
        <taxon>Metazoa</taxon>
        <taxon>Ecdysozoa</taxon>
        <taxon>Arthropoda</taxon>
        <taxon>Chelicerata</taxon>
        <taxon>Arachnida</taxon>
        <taxon>Pseudoscorpiones</taxon>
        <taxon>Cheliferoidea</taxon>
        <taxon>Chernetidae</taxon>
        <taxon>Cordylochernes</taxon>
    </lineage>
</organism>
<dbReference type="PANTHER" id="PTHR23236">
    <property type="entry name" value="EUKARYOTIC TRANSLATION INITIATION FACTOR 4B/4H"/>
    <property type="match status" value="1"/>
</dbReference>
<feature type="region of interest" description="Disordered" evidence="3">
    <location>
        <begin position="218"/>
        <end position="247"/>
    </location>
</feature>
<dbReference type="InterPro" id="IPR000504">
    <property type="entry name" value="RRM_dom"/>
</dbReference>
<evidence type="ECO:0000256" key="1">
    <source>
        <dbReference type="ARBA" id="ARBA00022884"/>
    </source>
</evidence>
<dbReference type="CDD" id="cd12402">
    <property type="entry name" value="RRM_eIF4B"/>
    <property type="match status" value="1"/>
</dbReference>
<evidence type="ECO:0000259" key="4">
    <source>
        <dbReference type="PROSITE" id="PS50102"/>
    </source>
</evidence>
<evidence type="ECO:0000256" key="3">
    <source>
        <dbReference type="SAM" id="MobiDB-lite"/>
    </source>
</evidence>
<feature type="compositionally biased region" description="Basic and acidic residues" evidence="3">
    <location>
        <begin position="404"/>
        <end position="426"/>
    </location>
</feature>
<dbReference type="InterPro" id="IPR012677">
    <property type="entry name" value="Nucleotide-bd_a/b_plait_sf"/>
</dbReference>
<dbReference type="Pfam" id="PF00076">
    <property type="entry name" value="RRM_1"/>
    <property type="match status" value="1"/>
</dbReference>
<dbReference type="InterPro" id="IPR035979">
    <property type="entry name" value="RBD_domain_sf"/>
</dbReference>
<feature type="compositionally biased region" description="Polar residues" evidence="3">
    <location>
        <begin position="313"/>
        <end position="327"/>
    </location>
</feature>
<evidence type="ECO:0000313" key="6">
    <source>
        <dbReference type="Proteomes" id="UP001235939"/>
    </source>
</evidence>
<dbReference type="Proteomes" id="UP001235939">
    <property type="component" value="Chromosome 06"/>
</dbReference>
<dbReference type="PANTHER" id="PTHR23236:SF2">
    <property type="entry name" value="EUKARYOTIC TRANSLATION INITIATION FACTOR 4B"/>
    <property type="match status" value="1"/>
</dbReference>
<sequence>MSNKGSKKSKANKNSKTVTLSSFLAGDQDVPSGYTVVKPSRTNWAEVMEDESIDDKFILSNVVLPTAPKAARAPYMDLSRIPTQPPFTAYIGNLAYDITEEDIKRFFRNMKIVSIRLPREQGEKSQMRGFGYVEFETRDFLIEALSLNNEKLRSRIVKINLAEDKEHCDRKGGGEELRNDWRPKDNDGWKNEYRERYRNRTNFESRRYEEDRIASRDRIGRKGSDSENCWRRSTSTESRDPSIHSSINHNLKERPKLILLPRSIPKDSSVIPHPSILGGGKLVNTYSREIEIAEQKLETMDLENKSAISIQQPGSSINLTTNPNSSIFGEAKPVNTSAREQAIEKKLLEQHQNNNISQRSILSKNLHRNNPQSPNLKRQLSKNCEFGQIGFQVLKNASSELDRRKTYRPTYDKKSNFRNAGDEKKGSNNQRRKLYSHGSNSASDAKQKCKTASDKPPNYISSNKFLNLEDEDSGEQKEYS</sequence>
<keyword evidence="6" id="KW-1185">Reference proteome</keyword>
<accession>A0ABY6KLD9</accession>
<keyword evidence="1 2" id="KW-0694">RNA-binding</keyword>
<feature type="region of interest" description="Disordered" evidence="3">
    <location>
        <begin position="313"/>
        <end position="332"/>
    </location>
</feature>
<dbReference type="Gene3D" id="3.30.70.330">
    <property type="match status" value="1"/>
</dbReference>
<dbReference type="SUPFAM" id="SSF54928">
    <property type="entry name" value="RNA-binding domain, RBD"/>
    <property type="match status" value="1"/>
</dbReference>
<dbReference type="InterPro" id="IPR033107">
    <property type="entry name" value="EIF-4B_RRM"/>
</dbReference>
<name>A0ABY6KLD9_9ARAC</name>
<dbReference type="EMBL" id="CP092868">
    <property type="protein sequence ID" value="UYV68627.1"/>
    <property type="molecule type" value="Genomic_DNA"/>
</dbReference>
<dbReference type="SMART" id="SM00360">
    <property type="entry name" value="RRM"/>
    <property type="match status" value="1"/>
</dbReference>
<feature type="region of interest" description="Disordered" evidence="3">
    <location>
        <begin position="350"/>
        <end position="378"/>
    </location>
</feature>
<evidence type="ECO:0000256" key="2">
    <source>
        <dbReference type="PROSITE-ProRule" id="PRU00176"/>
    </source>
</evidence>
<proteinExistence type="predicted"/>
<reference evidence="5 6" key="1">
    <citation type="submission" date="2022-01" db="EMBL/GenBank/DDBJ databases">
        <title>A chromosomal length assembly of Cordylochernes scorpioides.</title>
        <authorList>
            <person name="Zeh D."/>
            <person name="Zeh J."/>
        </authorList>
    </citation>
    <scope>NUCLEOTIDE SEQUENCE [LARGE SCALE GENOMIC DNA]</scope>
    <source>
        <strain evidence="5">IN4F17</strain>
        <tissue evidence="5">Whole Body</tissue>
    </source>
</reference>
<feature type="compositionally biased region" description="Basic and acidic residues" evidence="3">
    <location>
        <begin position="218"/>
        <end position="230"/>
    </location>
</feature>
<dbReference type="PROSITE" id="PS50102">
    <property type="entry name" value="RRM"/>
    <property type="match status" value="1"/>
</dbReference>
<feature type="region of interest" description="Disordered" evidence="3">
    <location>
        <begin position="404"/>
        <end position="480"/>
    </location>
</feature>
<evidence type="ECO:0000313" key="5">
    <source>
        <dbReference type="EMBL" id="UYV68627.1"/>
    </source>
</evidence>
<feature type="domain" description="RRM" evidence="4">
    <location>
        <begin position="87"/>
        <end position="164"/>
    </location>
</feature>
<protein>
    <submittedName>
        <fullName evidence="5">EIF4B</fullName>
    </submittedName>
</protein>